<evidence type="ECO:0000259" key="5">
    <source>
        <dbReference type="Pfam" id="PF25137"/>
    </source>
</evidence>
<proteinExistence type="inferred from homology"/>
<feature type="domain" description="Alcohol dehydrogenase iron-type/glycerol dehydrogenase GldA" evidence="4">
    <location>
        <begin position="9"/>
        <end position="174"/>
    </location>
</feature>
<dbReference type="PROSITE" id="PS00060">
    <property type="entry name" value="ADH_IRON_2"/>
    <property type="match status" value="1"/>
</dbReference>
<evidence type="ECO:0000256" key="2">
    <source>
        <dbReference type="ARBA" id="ARBA00007358"/>
    </source>
</evidence>
<feature type="domain" description="Fe-containing alcohol dehydrogenase-like C-terminal" evidence="5">
    <location>
        <begin position="186"/>
        <end position="355"/>
    </location>
</feature>
<dbReference type="CDD" id="cd08187">
    <property type="entry name" value="BDH"/>
    <property type="match status" value="1"/>
</dbReference>
<dbReference type="RefSeq" id="WP_107336276.1">
    <property type="nucleotide sequence ID" value="NZ_JAUORK010000020.1"/>
</dbReference>
<dbReference type="AlphaFoldDB" id="A0AAP4U0J2"/>
<evidence type="ECO:0000313" key="7">
    <source>
        <dbReference type="Proteomes" id="UP001170481"/>
    </source>
</evidence>
<dbReference type="PROSITE" id="PS00913">
    <property type="entry name" value="ADH_IRON_1"/>
    <property type="match status" value="1"/>
</dbReference>
<reference evidence="6" key="1">
    <citation type="submission" date="2023-07" db="EMBL/GenBank/DDBJ databases">
        <title>Genome content predicts the carbon catabolic preferences of heterotrophic bacteria.</title>
        <authorList>
            <person name="Gralka M."/>
        </authorList>
    </citation>
    <scope>NUCLEOTIDE SEQUENCE</scope>
    <source>
        <strain evidence="6">C2R13</strain>
    </source>
</reference>
<protein>
    <submittedName>
        <fullName evidence="6">Iron-containing alcohol dehydrogenase</fullName>
    </submittedName>
</protein>
<gene>
    <name evidence="6" type="ORF">Q4535_13550</name>
</gene>
<dbReference type="Pfam" id="PF00465">
    <property type="entry name" value="Fe-ADH"/>
    <property type="match status" value="1"/>
</dbReference>
<organism evidence="6 7">
    <name type="scientific">Cobetia amphilecti</name>
    <dbReference type="NCBI Taxonomy" id="1055104"/>
    <lineage>
        <taxon>Bacteria</taxon>
        <taxon>Pseudomonadati</taxon>
        <taxon>Pseudomonadota</taxon>
        <taxon>Gammaproteobacteria</taxon>
        <taxon>Oceanospirillales</taxon>
        <taxon>Halomonadaceae</taxon>
        <taxon>Cobetia</taxon>
    </lineage>
</organism>
<name>A0AAP4U0J2_9GAMM</name>
<keyword evidence="3" id="KW-0560">Oxidoreductase</keyword>
<dbReference type="InterPro" id="IPR018211">
    <property type="entry name" value="ADH_Fe_CS"/>
</dbReference>
<sequence>MQDFTYQNPTRVHFGAGQIAKVRDEIPADARVLVTYGGGSIKRNGVMDQIEAALEGRQWWSFGGIEPNPSYHTLLEALEVIKREKIDYLLAVGGGSVADGSKFLALAACHAGDPWEILAEGKHPETALPLGVVLTLPATGSESNGNAVVTNYETHDKLPMFSELAYPRFAVLDPATTLTLPERQSVNGVVDAFIHVSEQYLTYPVNAPVQDRFSEGLLMTLIEEGPKVLSQPDDLAVRANIMWAANLGLNGLIGRGVPQDWATHMIGHEITALHGVDHGRTLTIVMPALWEELFEAKRAKLAQYGRRVWALEGDEESVARAAIDKTREFFTRLGAPVSLSEAGISADSIDQLVDNLTRHGFTAIGEHGDITPDVARRILTRAA</sequence>
<dbReference type="Gene3D" id="1.20.1090.10">
    <property type="entry name" value="Dehydroquinate synthase-like - alpha domain"/>
    <property type="match status" value="1"/>
</dbReference>
<dbReference type="InterPro" id="IPR056798">
    <property type="entry name" value="ADH_Fe_C"/>
</dbReference>
<evidence type="ECO:0000256" key="3">
    <source>
        <dbReference type="ARBA" id="ARBA00023002"/>
    </source>
</evidence>
<dbReference type="InterPro" id="IPR001670">
    <property type="entry name" value="ADH_Fe/GldA"/>
</dbReference>
<evidence type="ECO:0000256" key="1">
    <source>
        <dbReference type="ARBA" id="ARBA00001962"/>
    </source>
</evidence>
<dbReference type="Proteomes" id="UP001170481">
    <property type="component" value="Unassembled WGS sequence"/>
</dbReference>
<accession>A0AAP4U0J2</accession>
<dbReference type="GO" id="GO:0005829">
    <property type="term" value="C:cytosol"/>
    <property type="evidence" value="ECO:0007669"/>
    <property type="project" value="TreeGrafter"/>
</dbReference>
<comment type="caution">
    <text evidence="6">The sequence shown here is derived from an EMBL/GenBank/DDBJ whole genome shotgun (WGS) entry which is preliminary data.</text>
</comment>
<dbReference type="Pfam" id="PF25137">
    <property type="entry name" value="ADH_Fe_C"/>
    <property type="match status" value="1"/>
</dbReference>
<evidence type="ECO:0000259" key="4">
    <source>
        <dbReference type="Pfam" id="PF00465"/>
    </source>
</evidence>
<dbReference type="InterPro" id="IPR044731">
    <property type="entry name" value="BDH-like"/>
</dbReference>
<dbReference type="GO" id="GO:1990002">
    <property type="term" value="F:methylglyoxal reductase (NADPH) (acetol producing) activity"/>
    <property type="evidence" value="ECO:0007669"/>
    <property type="project" value="TreeGrafter"/>
</dbReference>
<dbReference type="GO" id="GO:0008106">
    <property type="term" value="F:alcohol dehydrogenase (NADP+) activity"/>
    <property type="evidence" value="ECO:0007669"/>
    <property type="project" value="TreeGrafter"/>
</dbReference>
<comment type="cofactor">
    <cofactor evidence="1">
        <name>Fe cation</name>
        <dbReference type="ChEBI" id="CHEBI:24875"/>
    </cofactor>
</comment>
<comment type="similarity">
    <text evidence="2">Belongs to the iron-containing alcohol dehydrogenase family.</text>
</comment>
<dbReference type="SUPFAM" id="SSF56796">
    <property type="entry name" value="Dehydroquinate synthase-like"/>
    <property type="match status" value="1"/>
</dbReference>
<dbReference type="Gene3D" id="3.40.50.1970">
    <property type="match status" value="1"/>
</dbReference>
<evidence type="ECO:0000313" key="6">
    <source>
        <dbReference type="EMBL" id="MDO6673135.1"/>
    </source>
</evidence>
<dbReference type="EMBL" id="JAUORK010000020">
    <property type="protein sequence ID" value="MDO6673135.1"/>
    <property type="molecule type" value="Genomic_DNA"/>
</dbReference>
<dbReference type="GO" id="GO:0046872">
    <property type="term" value="F:metal ion binding"/>
    <property type="evidence" value="ECO:0007669"/>
    <property type="project" value="InterPro"/>
</dbReference>
<dbReference type="GO" id="GO:1990362">
    <property type="term" value="F:butanol dehydrogenase (NAD+) activity"/>
    <property type="evidence" value="ECO:0007669"/>
    <property type="project" value="InterPro"/>
</dbReference>
<dbReference type="PANTHER" id="PTHR43633">
    <property type="entry name" value="ALCOHOL DEHYDROGENASE YQHD"/>
    <property type="match status" value="1"/>
</dbReference>
<dbReference type="FunFam" id="3.40.50.1970:FF:000003">
    <property type="entry name" value="Alcohol dehydrogenase, iron-containing"/>
    <property type="match status" value="1"/>
</dbReference>
<dbReference type="PANTHER" id="PTHR43633:SF1">
    <property type="entry name" value="ALCOHOL DEHYDROGENASE YQHD"/>
    <property type="match status" value="1"/>
</dbReference>